<dbReference type="OrthoDB" id="9809878at2"/>
<reference evidence="4 5" key="1">
    <citation type="submission" date="2019-03" db="EMBL/GenBank/DDBJ databases">
        <title>Algoriphagus sp. nov, a new strain isolated from root system soil of mangrove plant Kandelia.</title>
        <authorList>
            <person name="Yin Q."/>
            <person name="Wang K."/>
            <person name="Song Z."/>
        </authorList>
    </citation>
    <scope>NUCLEOTIDE SEQUENCE [LARGE SCALE GENOMIC DNA]</scope>
    <source>
        <strain evidence="4 5">XY-J91</strain>
    </source>
</reference>
<dbReference type="EMBL" id="SPSB01000003">
    <property type="protein sequence ID" value="TFV94263.1"/>
    <property type="molecule type" value="Genomic_DNA"/>
</dbReference>
<gene>
    <name evidence="4" type="primary">ssb</name>
    <name evidence="4" type="ORF">E4S40_09515</name>
</gene>
<dbReference type="NCBIfam" id="TIGR00621">
    <property type="entry name" value="ssb"/>
    <property type="match status" value="1"/>
</dbReference>
<dbReference type="Pfam" id="PF00436">
    <property type="entry name" value="SSB"/>
    <property type="match status" value="1"/>
</dbReference>
<protein>
    <recommendedName>
        <fullName evidence="2 3">Single-stranded DNA-binding protein</fullName>
        <shortName evidence="2">SSB</shortName>
    </recommendedName>
</protein>
<dbReference type="HAMAP" id="MF_00984">
    <property type="entry name" value="SSB"/>
    <property type="match status" value="1"/>
</dbReference>
<comment type="caution">
    <text evidence="2">Lacks conserved residue(s) required for the propagation of feature annotation.</text>
</comment>
<dbReference type="InterPro" id="IPR000424">
    <property type="entry name" value="Primosome_PriB/ssb"/>
</dbReference>
<comment type="caution">
    <text evidence="4">The sequence shown here is derived from an EMBL/GenBank/DDBJ whole genome shotgun (WGS) entry which is preliminary data.</text>
</comment>
<dbReference type="AlphaFoldDB" id="A0A4Y9QSZ7"/>
<accession>A0A4Y9QSZ7</accession>
<dbReference type="InterPro" id="IPR011344">
    <property type="entry name" value="ssDNA-bd"/>
</dbReference>
<proteinExistence type="inferred from homology"/>
<dbReference type="SUPFAM" id="SSF50249">
    <property type="entry name" value="Nucleic acid-binding proteins"/>
    <property type="match status" value="1"/>
</dbReference>
<dbReference type="GO" id="GO:0009295">
    <property type="term" value="C:nucleoid"/>
    <property type="evidence" value="ECO:0007669"/>
    <property type="project" value="TreeGrafter"/>
</dbReference>
<comment type="subunit">
    <text evidence="2">Homotetramer.</text>
</comment>
<evidence type="ECO:0000313" key="4">
    <source>
        <dbReference type="EMBL" id="TFV94263.1"/>
    </source>
</evidence>
<dbReference type="GO" id="GO:0003697">
    <property type="term" value="F:single-stranded DNA binding"/>
    <property type="evidence" value="ECO:0007669"/>
    <property type="project" value="UniProtKB-UniRule"/>
</dbReference>
<name>A0A4Y9QSZ7_9BACT</name>
<keyword evidence="5" id="KW-1185">Reference proteome</keyword>
<evidence type="ECO:0000256" key="2">
    <source>
        <dbReference type="HAMAP-Rule" id="MF_00984"/>
    </source>
</evidence>
<evidence type="ECO:0000313" key="5">
    <source>
        <dbReference type="Proteomes" id="UP000297647"/>
    </source>
</evidence>
<dbReference type="Proteomes" id="UP000297647">
    <property type="component" value="Unassembled WGS sequence"/>
</dbReference>
<dbReference type="GO" id="GO:0006260">
    <property type="term" value="P:DNA replication"/>
    <property type="evidence" value="ECO:0007669"/>
    <property type="project" value="InterPro"/>
</dbReference>
<evidence type="ECO:0000256" key="1">
    <source>
        <dbReference type="ARBA" id="ARBA00023125"/>
    </source>
</evidence>
<keyword evidence="1 2" id="KW-0238">DNA-binding</keyword>
<dbReference type="RefSeq" id="WP_135073428.1">
    <property type="nucleotide sequence ID" value="NZ_SPSB01000003.1"/>
</dbReference>
<dbReference type="Gene3D" id="2.40.50.140">
    <property type="entry name" value="Nucleic acid-binding proteins"/>
    <property type="match status" value="1"/>
</dbReference>
<dbReference type="PIRSF" id="PIRSF002070">
    <property type="entry name" value="SSB"/>
    <property type="match status" value="1"/>
</dbReference>
<evidence type="ECO:0000256" key="3">
    <source>
        <dbReference type="PIRNR" id="PIRNR002070"/>
    </source>
</evidence>
<organism evidence="4 5">
    <name type="scientific">Algoriphagus kandeliae</name>
    <dbReference type="NCBI Taxonomy" id="2562278"/>
    <lineage>
        <taxon>Bacteria</taxon>
        <taxon>Pseudomonadati</taxon>
        <taxon>Bacteroidota</taxon>
        <taxon>Cytophagia</taxon>
        <taxon>Cytophagales</taxon>
        <taxon>Cyclobacteriaceae</taxon>
        <taxon>Algoriphagus</taxon>
    </lineage>
</organism>
<dbReference type="CDD" id="cd04496">
    <property type="entry name" value="SSB_OBF"/>
    <property type="match status" value="1"/>
</dbReference>
<dbReference type="InterPro" id="IPR012340">
    <property type="entry name" value="NA-bd_OB-fold"/>
</dbReference>
<dbReference type="PANTHER" id="PTHR10302:SF0">
    <property type="entry name" value="SINGLE-STRANDED DNA-BINDING PROTEIN, MITOCHONDRIAL"/>
    <property type="match status" value="1"/>
</dbReference>
<sequence length="127" mass="14264">MNTLRNKVQLIGRMGDNIEVKTLESGSKIGKVSLATNETYKNQQGEKVTETTWHNLVVWGKQAELLEKYTSKGSEIAIEGKITNRSYTDKEGIKRYITEIVVHDFLFMGGAKNQENGPVTDEADLPF</sequence>
<dbReference type="PANTHER" id="PTHR10302">
    <property type="entry name" value="SINGLE-STRANDED DNA-BINDING PROTEIN"/>
    <property type="match status" value="1"/>
</dbReference>
<dbReference type="PROSITE" id="PS50935">
    <property type="entry name" value="SSB"/>
    <property type="match status" value="1"/>
</dbReference>